<gene>
    <name evidence="7" type="ORF">A6302_01397</name>
</gene>
<dbReference type="Proteomes" id="UP000094622">
    <property type="component" value="Unassembled WGS sequence"/>
</dbReference>
<feature type="transmembrane region" description="Helical" evidence="6">
    <location>
        <begin position="187"/>
        <end position="207"/>
    </location>
</feature>
<accession>A0A1E3H4P1</accession>
<name>A0A1E3H4P1_9HYPH</name>
<protein>
    <submittedName>
        <fullName evidence="7">Integral membrane protein TerC family protein</fullName>
    </submittedName>
</protein>
<feature type="transmembrane region" description="Helical" evidence="6">
    <location>
        <begin position="213"/>
        <end position="231"/>
    </location>
</feature>
<evidence type="ECO:0000256" key="2">
    <source>
        <dbReference type="ARBA" id="ARBA00007511"/>
    </source>
</evidence>
<dbReference type="PANTHER" id="PTHR30238:SF4">
    <property type="entry name" value="SLL1022 PROTEIN"/>
    <property type="match status" value="1"/>
</dbReference>
<proteinExistence type="inferred from homology"/>
<dbReference type="PATRIC" id="fig|1439726.3.peg.1467"/>
<evidence type="ECO:0000256" key="3">
    <source>
        <dbReference type="ARBA" id="ARBA00022692"/>
    </source>
</evidence>
<evidence type="ECO:0000313" key="7">
    <source>
        <dbReference type="EMBL" id="ODN71282.1"/>
    </source>
</evidence>
<evidence type="ECO:0000256" key="5">
    <source>
        <dbReference type="ARBA" id="ARBA00023136"/>
    </source>
</evidence>
<evidence type="ECO:0000256" key="4">
    <source>
        <dbReference type="ARBA" id="ARBA00022989"/>
    </source>
</evidence>
<dbReference type="PANTHER" id="PTHR30238">
    <property type="entry name" value="MEMBRANE BOUND PREDICTED REDOX MODULATOR"/>
    <property type="match status" value="1"/>
</dbReference>
<feature type="transmembrane region" description="Helical" evidence="6">
    <location>
        <begin position="125"/>
        <end position="150"/>
    </location>
</feature>
<feature type="transmembrane region" description="Helical" evidence="6">
    <location>
        <begin position="156"/>
        <end position="175"/>
    </location>
</feature>
<keyword evidence="3 6" id="KW-0812">Transmembrane</keyword>
<dbReference type="InterPro" id="IPR005496">
    <property type="entry name" value="Integral_membrane_TerC"/>
</dbReference>
<comment type="caution">
    <text evidence="7">The sequence shown here is derived from an EMBL/GenBank/DDBJ whole genome shotgun (WGS) entry which is preliminary data.</text>
</comment>
<feature type="transmembrane region" description="Helical" evidence="6">
    <location>
        <begin position="56"/>
        <end position="80"/>
    </location>
</feature>
<evidence type="ECO:0000256" key="6">
    <source>
        <dbReference type="SAM" id="Phobius"/>
    </source>
</evidence>
<keyword evidence="8" id="KW-1185">Reference proteome</keyword>
<dbReference type="GO" id="GO:0016020">
    <property type="term" value="C:membrane"/>
    <property type="evidence" value="ECO:0007669"/>
    <property type="project" value="UniProtKB-SubCell"/>
</dbReference>
<dbReference type="EMBL" id="MCRJ01000025">
    <property type="protein sequence ID" value="ODN71282.1"/>
    <property type="molecule type" value="Genomic_DNA"/>
</dbReference>
<dbReference type="OrthoDB" id="9805314at2"/>
<organism evidence="7 8">
    <name type="scientific">Methylobrevis pamukkalensis</name>
    <dbReference type="NCBI Taxonomy" id="1439726"/>
    <lineage>
        <taxon>Bacteria</taxon>
        <taxon>Pseudomonadati</taxon>
        <taxon>Pseudomonadota</taxon>
        <taxon>Alphaproteobacteria</taxon>
        <taxon>Hyphomicrobiales</taxon>
        <taxon>Pleomorphomonadaceae</taxon>
        <taxon>Methylobrevis</taxon>
    </lineage>
</organism>
<dbReference type="RefSeq" id="WP_069306315.1">
    <property type="nucleotide sequence ID" value="NZ_MCRJ01000025.1"/>
</dbReference>
<sequence>MLDLLTDPAAWASLLTLTVMEIVLGIDNIVFISVLTGRLPKETAERARKIGLGLALIFRIILLLLLSFLIGLTAPVFSVFDHAVSWRDIILMAGGLFLIVKATLEIHKGIEGEEEHGKGGPQAAFAAIIAQIIVIDLVFSVDSIITAIGMADHVEVMIVAVVIAIAVMYIAAGPISNFIHAHPTTKMLALSFLLLIGVALIADAIGFHIPRAYIYFAMAFSAGVEVVNILAKKNRSKVTKP</sequence>
<keyword evidence="4 6" id="KW-1133">Transmembrane helix</keyword>
<evidence type="ECO:0000313" key="8">
    <source>
        <dbReference type="Proteomes" id="UP000094622"/>
    </source>
</evidence>
<keyword evidence="5 6" id="KW-0472">Membrane</keyword>
<comment type="similarity">
    <text evidence="2">Belongs to the TerC family.</text>
</comment>
<dbReference type="AlphaFoldDB" id="A0A1E3H4P1"/>
<feature type="transmembrane region" description="Helical" evidence="6">
    <location>
        <begin position="86"/>
        <end position="104"/>
    </location>
</feature>
<reference evidence="7 8" key="1">
    <citation type="submission" date="2016-07" db="EMBL/GenBank/DDBJ databases">
        <title>Draft Genome Sequence of Methylobrevis pamukkalensis PK2.</title>
        <authorList>
            <person name="Vasilenko O.V."/>
            <person name="Doronina N.V."/>
            <person name="Shmareva M.N."/>
            <person name="Tarlachkov S.V."/>
            <person name="Mustakhimov I."/>
            <person name="Trotsenko Y.A."/>
        </authorList>
    </citation>
    <scope>NUCLEOTIDE SEQUENCE [LARGE SCALE GENOMIC DNA]</scope>
    <source>
        <strain evidence="7 8">PK2</strain>
    </source>
</reference>
<evidence type="ECO:0000256" key="1">
    <source>
        <dbReference type="ARBA" id="ARBA00004141"/>
    </source>
</evidence>
<dbReference type="Pfam" id="PF03741">
    <property type="entry name" value="TerC"/>
    <property type="match status" value="1"/>
</dbReference>
<comment type="subcellular location">
    <subcellularLocation>
        <location evidence="1">Membrane</location>
        <topology evidence="1">Multi-pass membrane protein</topology>
    </subcellularLocation>
</comment>
<feature type="transmembrane region" description="Helical" evidence="6">
    <location>
        <begin position="12"/>
        <end position="35"/>
    </location>
</feature>